<keyword evidence="3" id="KW-1185">Reference proteome</keyword>
<proteinExistence type="predicted"/>
<evidence type="ECO:0008006" key="4">
    <source>
        <dbReference type="Google" id="ProtNLM"/>
    </source>
</evidence>
<dbReference type="PANTHER" id="PTHR47150">
    <property type="entry name" value="OS12G0169200 PROTEIN"/>
    <property type="match status" value="1"/>
</dbReference>
<evidence type="ECO:0000256" key="1">
    <source>
        <dbReference type="SAM" id="MobiDB-lite"/>
    </source>
</evidence>
<accession>A0AAD8RSZ9</accession>
<dbReference type="Pfam" id="PF04827">
    <property type="entry name" value="Plant_tran"/>
    <property type="match status" value="1"/>
</dbReference>
<dbReference type="PANTHER" id="PTHR47150:SF5">
    <property type="entry name" value="OS07G0546750 PROTEIN"/>
    <property type="match status" value="1"/>
</dbReference>
<dbReference type="InterPro" id="IPR006912">
    <property type="entry name" value="Harbinger_derived_prot"/>
</dbReference>
<dbReference type="Proteomes" id="UP001231189">
    <property type="component" value="Unassembled WGS sequence"/>
</dbReference>
<reference evidence="2" key="1">
    <citation type="submission" date="2023-07" db="EMBL/GenBank/DDBJ databases">
        <title>A chromosome-level genome assembly of Lolium multiflorum.</title>
        <authorList>
            <person name="Chen Y."/>
            <person name="Copetti D."/>
            <person name="Kolliker R."/>
            <person name="Studer B."/>
        </authorList>
    </citation>
    <scope>NUCLEOTIDE SEQUENCE</scope>
    <source>
        <strain evidence="2">02402/16</strain>
        <tissue evidence="2">Leaf</tissue>
    </source>
</reference>
<name>A0AAD8RSZ9_LOLMU</name>
<evidence type="ECO:0000313" key="2">
    <source>
        <dbReference type="EMBL" id="KAK1630594.1"/>
    </source>
</evidence>
<comment type="caution">
    <text evidence="2">The sequence shown here is derived from an EMBL/GenBank/DDBJ whole genome shotgun (WGS) entry which is preliminary data.</text>
</comment>
<evidence type="ECO:0000313" key="3">
    <source>
        <dbReference type="Proteomes" id="UP001231189"/>
    </source>
</evidence>
<feature type="region of interest" description="Disordered" evidence="1">
    <location>
        <begin position="1"/>
        <end position="42"/>
    </location>
</feature>
<sequence>MLNAGHVPANPRSARRSLLVPRDKPRLTRPLPRPGSAPVNGSVFDMPPDAGLRLHTSSASVSSCVARGPSQSVSLARTQLGSQVKLQLLWLMQGKSPRVSYEINGNEYDKLYYLVDGIYPNWATLAKTVRNPNAEKTKRFGVLQARWAIVRHPARTWSLKTMHELMTCCVIMHNMIVENERPDGGNEHQ</sequence>
<dbReference type="EMBL" id="JAUUTY010000005">
    <property type="protein sequence ID" value="KAK1630594.1"/>
    <property type="molecule type" value="Genomic_DNA"/>
</dbReference>
<protein>
    <recommendedName>
        <fullName evidence="4">Protein ALP1-like</fullName>
    </recommendedName>
</protein>
<organism evidence="2 3">
    <name type="scientific">Lolium multiflorum</name>
    <name type="common">Italian ryegrass</name>
    <name type="synonym">Lolium perenne subsp. multiflorum</name>
    <dbReference type="NCBI Taxonomy" id="4521"/>
    <lineage>
        <taxon>Eukaryota</taxon>
        <taxon>Viridiplantae</taxon>
        <taxon>Streptophyta</taxon>
        <taxon>Embryophyta</taxon>
        <taxon>Tracheophyta</taxon>
        <taxon>Spermatophyta</taxon>
        <taxon>Magnoliopsida</taxon>
        <taxon>Liliopsida</taxon>
        <taxon>Poales</taxon>
        <taxon>Poaceae</taxon>
        <taxon>BOP clade</taxon>
        <taxon>Pooideae</taxon>
        <taxon>Poodae</taxon>
        <taxon>Poeae</taxon>
        <taxon>Poeae Chloroplast Group 2 (Poeae type)</taxon>
        <taxon>Loliodinae</taxon>
        <taxon>Loliinae</taxon>
        <taxon>Lolium</taxon>
    </lineage>
</organism>
<gene>
    <name evidence="2" type="ORF">QYE76_004909</name>
</gene>
<dbReference type="AlphaFoldDB" id="A0AAD8RSZ9"/>